<proteinExistence type="predicted"/>
<evidence type="ECO:0000313" key="1">
    <source>
        <dbReference type="EMBL" id="PFF41504.1"/>
    </source>
</evidence>
<name>A0A9X6VSD0_BACCE</name>
<protein>
    <submittedName>
        <fullName evidence="1">Uncharacterized protein</fullName>
    </submittedName>
</protein>
<dbReference type="RefSeq" id="WP_098434389.1">
    <property type="nucleotide sequence ID" value="NZ_NTSO01000031.1"/>
</dbReference>
<evidence type="ECO:0000313" key="2">
    <source>
        <dbReference type="Proteomes" id="UP000220210"/>
    </source>
</evidence>
<reference evidence="1 2" key="1">
    <citation type="submission" date="2017-09" db="EMBL/GenBank/DDBJ databases">
        <title>Large-scale bioinformatics analysis of Bacillus genomes uncovers conserved roles of natural products in bacterial physiology.</title>
        <authorList>
            <consortium name="Agbiome Team Llc"/>
            <person name="Bleich R.M."/>
            <person name="Kirk G.J."/>
            <person name="Santa Maria K.C."/>
            <person name="Allen S.E."/>
            <person name="Farag S."/>
            <person name="Shank E.A."/>
            <person name="Bowers A."/>
        </authorList>
    </citation>
    <scope>NUCLEOTIDE SEQUENCE [LARGE SCALE GENOMIC DNA]</scope>
    <source>
        <strain evidence="1 2">AFS020204</strain>
    </source>
</reference>
<sequence>MHPIHQNLFYQYYDIKKEIASGKVVRPQFILIFEFRSEFEGNPEINQKRAQFVWENETYMTSIGYYLILRLGIA</sequence>
<dbReference type="AlphaFoldDB" id="A0A9X6VSD0"/>
<dbReference type="Proteomes" id="UP000220210">
    <property type="component" value="Unassembled WGS sequence"/>
</dbReference>
<accession>A0A9X6VSD0</accession>
<organism evidence="1 2">
    <name type="scientific">Bacillus cereus</name>
    <dbReference type="NCBI Taxonomy" id="1396"/>
    <lineage>
        <taxon>Bacteria</taxon>
        <taxon>Bacillati</taxon>
        <taxon>Bacillota</taxon>
        <taxon>Bacilli</taxon>
        <taxon>Bacillales</taxon>
        <taxon>Bacillaceae</taxon>
        <taxon>Bacillus</taxon>
        <taxon>Bacillus cereus group</taxon>
    </lineage>
</organism>
<gene>
    <name evidence="1" type="ORF">CN357_31840</name>
</gene>
<comment type="caution">
    <text evidence="1">The sequence shown here is derived from an EMBL/GenBank/DDBJ whole genome shotgun (WGS) entry which is preliminary data.</text>
</comment>
<dbReference type="EMBL" id="NTSO01000031">
    <property type="protein sequence ID" value="PFF41504.1"/>
    <property type="molecule type" value="Genomic_DNA"/>
</dbReference>